<name>A0A316VGD3_9BASI</name>
<dbReference type="Proteomes" id="UP000245771">
    <property type="component" value="Unassembled WGS sequence"/>
</dbReference>
<dbReference type="EMBL" id="KZ819603">
    <property type="protein sequence ID" value="PWN35383.1"/>
    <property type="molecule type" value="Genomic_DNA"/>
</dbReference>
<feature type="compositionally biased region" description="Polar residues" evidence="1">
    <location>
        <begin position="155"/>
        <end position="164"/>
    </location>
</feature>
<feature type="region of interest" description="Disordered" evidence="1">
    <location>
        <begin position="1"/>
        <end position="86"/>
    </location>
</feature>
<reference evidence="3 4" key="1">
    <citation type="journal article" date="2018" name="Mol. Biol. Evol.">
        <title>Broad Genomic Sampling Reveals a Smut Pathogenic Ancestry of the Fungal Clade Ustilaginomycotina.</title>
        <authorList>
            <person name="Kijpornyongpan T."/>
            <person name="Mondo S.J."/>
            <person name="Barry K."/>
            <person name="Sandor L."/>
            <person name="Lee J."/>
            <person name="Lipzen A."/>
            <person name="Pangilinan J."/>
            <person name="LaButti K."/>
            <person name="Hainaut M."/>
            <person name="Henrissat B."/>
            <person name="Grigoriev I.V."/>
            <person name="Spatafora J.W."/>
            <person name="Aime M.C."/>
        </authorList>
    </citation>
    <scope>NUCLEOTIDE SEQUENCE [LARGE SCALE GENOMIC DNA]</scope>
    <source>
        <strain evidence="3 4">MCA 3882</strain>
    </source>
</reference>
<feature type="compositionally biased region" description="Polar residues" evidence="1">
    <location>
        <begin position="63"/>
        <end position="86"/>
    </location>
</feature>
<feature type="compositionally biased region" description="Basic and acidic residues" evidence="1">
    <location>
        <begin position="368"/>
        <end position="398"/>
    </location>
</feature>
<gene>
    <name evidence="3" type="ORF">FA14DRAFT_172027</name>
</gene>
<dbReference type="SMART" id="SM00165">
    <property type="entry name" value="UBA"/>
    <property type="match status" value="1"/>
</dbReference>
<dbReference type="Pfam" id="PF00627">
    <property type="entry name" value="UBA"/>
    <property type="match status" value="1"/>
</dbReference>
<dbReference type="OrthoDB" id="1717591at2759"/>
<dbReference type="GO" id="GO:0005737">
    <property type="term" value="C:cytoplasm"/>
    <property type="evidence" value="ECO:0007669"/>
    <property type="project" value="TreeGrafter"/>
</dbReference>
<dbReference type="RefSeq" id="XP_025355685.1">
    <property type="nucleotide sequence ID" value="XM_025500370.1"/>
</dbReference>
<dbReference type="AlphaFoldDB" id="A0A316VGD3"/>
<dbReference type="SUPFAM" id="SSF46565">
    <property type="entry name" value="Chaperone J-domain"/>
    <property type="match status" value="1"/>
</dbReference>
<dbReference type="SUPFAM" id="SSF48452">
    <property type="entry name" value="TPR-like"/>
    <property type="match status" value="1"/>
</dbReference>
<accession>A0A316VGD3</accession>
<dbReference type="Gene3D" id="1.10.8.10">
    <property type="entry name" value="DNA helicase RuvA subunit, C-terminal domain"/>
    <property type="match status" value="1"/>
</dbReference>
<feature type="compositionally biased region" description="Polar residues" evidence="1">
    <location>
        <begin position="304"/>
        <end position="313"/>
    </location>
</feature>
<dbReference type="InterPro" id="IPR011990">
    <property type="entry name" value="TPR-like_helical_dom_sf"/>
</dbReference>
<feature type="region of interest" description="Disordered" evidence="1">
    <location>
        <begin position="452"/>
        <end position="631"/>
    </location>
</feature>
<evidence type="ECO:0000256" key="1">
    <source>
        <dbReference type="SAM" id="MobiDB-lite"/>
    </source>
</evidence>
<proteinExistence type="predicted"/>
<feature type="domain" description="UBA" evidence="2">
    <location>
        <begin position="314"/>
        <end position="356"/>
    </location>
</feature>
<dbReference type="Gene3D" id="1.25.40.10">
    <property type="entry name" value="Tetratricopeptide repeat domain"/>
    <property type="match status" value="1"/>
</dbReference>
<organism evidence="3 4">
    <name type="scientific">Meira miltonrushii</name>
    <dbReference type="NCBI Taxonomy" id="1280837"/>
    <lineage>
        <taxon>Eukaryota</taxon>
        <taxon>Fungi</taxon>
        <taxon>Dikarya</taxon>
        <taxon>Basidiomycota</taxon>
        <taxon>Ustilaginomycotina</taxon>
        <taxon>Exobasidiomycetes</taxon>
        <taxon>Exobasidiales</taxon>
        <taxon>Brachybasidiaceae</taxon>
        <taxon>Meira</taxon>
    </lineage>
</organism>
<feature type="compositionally biased region" description="Polar residues" evidence="1">
    <location>
        <begin position="610"/>
        <end position="631"/>
    </location>
</feature>
<dbReference type="GeneID" id="37022151"/>
<dbReference type="InParanoid" id="A0A316VGD3"/>
<sequence>MDDLLDLDWTKQSGNNTNGQTASSNGSKPYNGSKINTGKGGGMASYNFEALTRSMPSGGNAIRPQQQQQTNASKATTQSKSGNDAFSSLLGFDSSSANTNNATMTMAERMKHNNGQPSIYQAQRKQSPLPTASTQKADAAWDGLDDFMSGSSSSTTQRRTNPQPAQVAAANTAKEDDLWNFGGASSNRQQSTVKSTTNQRSSPIVPAAKKPASKDPFDFSEFEDPADFQSSALGGGGDVEQSGRRPAQAKNGHADNSRTRRGKASLLGDSSLEEDSILGSLGRPAKPLSSTFDDAFGDEEAPKLTQSRKAGTSSPPPHVIGQVVEMGFSPQQARDALSQTPGGQNVQAALEILLQGSRGQPGRGTPNADRDTEEERDRKFAERLQREEQLRQSGRSRDDDDAGFSRRRQGENESSRSETPVDWQKQADQLYAQASVLGANMFSKANALWSTAKTQAQRALDEHNGGSGAGSATGSGRSSPAAGSDRARSRRWAVPSRDGGQRKEWQGKPKWMVDAENEDQDAPGVERTVQEDGKREHRKGSSFRDDFDGEEDHAPPFFDRSQAAKDKARVVEEQRASPRTQPPAADLWGSSNGATSQQRKTSPAEVPQATKKNTTPSWMSGNRSSTPQNGTKVKEAVAKRQRQLIADEAGAIQTASRHKQRGNELFKRGAYGEAEVAYGAALSALDANPRSIRRVVLLNNRANARLKNGDAKGALDDTLAILHLIVVEEGKKSSPFLLFRPSEEVPLPLPEYAEVNLREGYAKALLRRAQAEEMLERWDPALSVWSLLEKYEREEGSGANGVSNMRAAKEGKGRCDKMLKGGDVNGTIAQGPKPVNNARVRAAAASAVAKAEAKVKERLRAENAATAQEEATKDSLRDSVDGRILAWKNGKENNVRALLASLHEVVWPGLGWKKVGMHELVMDNQVKKVYMRAIGRLHPDKLTPKSNTIEERMLGGAVFSVLNDAWSASQST</sequence>
<dbReference type="PROSITE" id="PS50030">
    <property type="entry name" value="UBA"/>
    <property type="match status" value="1"/>
</dbReference>
<feature type="compositionally biased region" description="Polar residues" evidence="1">
    <location>
        <begin position="329"/>
        <end position="347"/>
    </location>
</feature>
<feature type="compositionally biased region" description="Polar residues" evidence="1">
    <location>
        <begin position="10"/>
        <end position="36"/>
    </location>
</feature>
<dbReference type="GO" id="GO:0072583">
    <property type="term" value="P:clathrin-dependent endocytosis"/>
    <property type="evidence" value="ECO:0007669"/>
    <property type="project" value="TreeGrafter"/>
</dbReference>
<evidence type="ECO:0000259" key="2">
    <source>
        <dbReference type="PROSITE" id="PS50030"/>
    </source>
</evidence>
<dbReference type="PANTHER" id="PTHR23172">
    <property type="entry name" value="AUXILIN/CYCLIN G-ASSOCIATED KINASE-RELATED"/>
    <property type="match status" value="1"/>
</dbReference>
<dbReference type="GO" id="GO:0031982">
    <property type="term" value="C:vesicle"/>
    <property type="evidence" value="ECO:0007669"/>
    <property type="project" value="TreeGrafter"/>
</dbReference>
<feature type="compositionally biased region" description="Low complexity" evidence="1">
    <location>
        <begin position="474"/>
        <end position="484"/>
    </location>
</feature>
<feature type="compositionally biased region" description="Basic and acidic residues" evidence="1">
    <location>
        <begin position="562"/>
        <end position="576"/>
    </location>
</feature>
<protein>
    <recommendedName>
        <fullName evidence="2">UBA domain-containing protein</fullName>
    </recommendedName>
</protein>
<feature type="compositionally biased region" description="Basic and acidic residues" evidence="1">
    <location>
        <begin position="499"/>
        <end position="513"/>
    </location>
</feature>
<dbReference type="STRING" id="1280837.A0A316VGD3"/>
<dbReference type="InterPro" id="IPR015940">
    <property type="entry name" value="UBA"/>
</dbReference>
<dbReference type="FunFam" id="1.10.287.110:FF:000002">
    <property type="entry name" value="putative tyrosine-protein phosphatase auxilin isoform X2"/>
    <property type="match status" value="1"/>
</dbReference>
<dbReference type="PANTHER" id="PTHR23172:SF19">
    <property type="entry name" value="J DOMAIN-CONTAINING PROTEIN"/>
    <property type="match status" value="1"/>
</dbReference>
<dbReference type="InterPro" id="IPR036869">
    <property type="entry name" value="J_dom_sf"/>
</dbReference>
<dbReference type="SUPFAM" id="SSF46934">
    <property type="entry name" value="UBA-like"/>
    <property type="match status" value="1"/>
</dbReference>
<feature type="compositionally biased region" description="Polar residues" evidence="1">
    <location>
        <begin position="183"/>
        <end position="202"/>
    </location>
</feature>
<evidence type="ECO:0000313" key="4">
    <source>
        <dbReference type="Proteomes" id="UP000245771"/>
    </source>
</evidence>
<dbReference type="GO" id="GO:0030276">
    <property type="term" value="F:clathrin binding"/>
    <property type="evidence" value="ECO:0007669"/>
    <property type="project" value="TreeGrafter"/>
</dbReference>
<dbReference type="FunCoup" id="A0A316VGD3">
    <property type="interactions" value="56"/>
</dbReference>
<dbReference type="GO" id="GO:0072318">
    <property type="term" value="P:clathrin coat disassembly"/>
    <property type="evidence" value="ECO:0007669"/>
    <property type="project" value="TreeGrafter"/>
</dbReference>
<evidence type="ECO:0000313" key="3">
    <source>
        <dbReference type="EMBL" id="PWN35383.1"/>
    </source>
</evidence>
<dbReference type="InterPro" id="IPR009060">
    <property type="entry name" value="UBA-like_sf"/>
</dbReference>
<feature type="region of interest" description="Disordered" evidence="1">
    <location>
        <begin position="143"/>
        <end position="425"/>
    </location>
</feature>
<dbReference type="Gene3D" id="1.10.287.110">
    <property type="entry name" value="DnaJ domain"/>
    <property type="match status" value="1"/>
</dbReference>
<keyword evidence="4" id="KW-1185">Reference proteome</keyword>
<feature type="compositionally biased region" description="Polar residues" evidence="1">
    <location>
        <begin position="589"/>
        <end position="601"/>
    </location>
</feature>